<evidence type="ECO:0000313" key="1">
    <source>
        <dbReference type="EMBL" id="CAG8976580.1"/>
    </source>
</evidence>
<sequence length="95" mass="10270">MGIQMEDLRELILCYHQDAIPPGKEEVEVVCLVALINLARQVRNGVNNSLAAAARLTRNGFVLAYGGEQEPGRVAAQGSKANIEATRLPTNRGKI</sequence>
<comment type="caution">
    <text evidence="1">The sequence shown here is derived from an EMBL/GenBank/DDBJ whole genome shotgun (WGS) entry which is preliminary data.</text>
</comment>
<protein>
    <submittedName>
        <fullName evidence="1">Uncharacterized protein</fullName>
    </submittedName>
</protein>
<proteinExistence type="predicted"/>
<keyword evidence="2" id="KW-1185">Reference proteome</keyword>
<dbReference type="EMBL" id="CAJVRM010000183">
    <property type="protein sequence ID" value="CAG8976580.1"/>
    <property type="molecule type" value="Genomic_DNA"/>
</dbReference>
<dbReference type="AlphaFoldDB" id="A0A9N9LJH0"/>
<organism evidence="1 2">
    <name type="scientific">Hymenoscyphus albidus</name>
    <dbReference type="NCBI Taxonomy" id="595503"/>
    <lineage>
        <taxon>Eukaryota</taxon>
        <taxon>Fungi</taxon>
        <taxon>Dikarya</taxon>
        <taxon>Ascomycota</taxon>
        <taxon>Pezizomycotina</taxon>
        <taxon>Leotiomycetes</taxon>
        <taxon>Helotiales</taxon>
        <taxon>Helotiaceae</taxon>
        <taxon>Hymenoscyphus</taxon>
    </lineage>
</organism>
<evidence type="ECO:0000313" key="2">
    <source>
        <dbReference type="Proteomes" id="UP000701801"/>
    </source>
</evidence>
<name>A0A9N9LJH0_9HELO</name>
<accession>A0A9N9LJH0</accession>
<dbReference type="Proteomes" id="UP000701801">
    <property type="component" value="Unassembled WGS sequence"/>
</dbReference>
<reference evidence="1" key="1">
    <citation type="submission" date="2021-07" db="EMBL/GenBank/DDBJ databases">
        <authorList>
            <person name="Durling M."/>
        </authorList>
    </citation>
    <scope>NUCLEOTIDE SEQUENCE</scope>
</reference>
<gene>
    <name evidence="1" type="ORF">HYALB_00012577</name>
</gene>